<dbReference type="PANTHER" id="PTHR40026:SF1">
    <property type="entry name" value="PROTEIN VEG"/>
    <property type="match status" value="1"/>
</dbReference>
<organism evidence="2 4">
    <name type="scientific">Oenococcus oeni</name>
    <name type="common">Leuconostoc oenos</name>
    <dbReference type="NCBI Taxonomy" id="1247"/>
    <lineage>
        <taxon>Bacteria</taxon>
        <taxon>Bacillati</taxon>
        <taxon>Bacillota</taxon>
        <taxon>Bacilli</taxon>
        <taxon>Lactobacillales</taxon>
        <taxon>Lactobacillaceae</taxon>
        <taxon>Oenococcus</taxon>
    </lineage>
</organism>
<dbReference type="Pfam" id="PF06257">
    <property type="entry name" value="VEG"/>
    <property type="match status" value="1"/>
</dbReference>
<dbReference type="EMBL" id="LR031358">
    <property type="protein sequence ID" value="VDB98904.1"/>
    <property type="molecule type" value="Genomic_DNA"/>
</dbReference>
<evidence type="ECO:0000313" key="5">
    <source>
        <dbReference type="Proteomes" id="UP000294726"/>
    </source>
</evidence>
<evidence type="ECO:0008006" key="6">
    <source>
        <dbReference type="Google" id="ProtNLM"/>
    </source>
</evidence>
<dbReference type="Proteomes" id="UP001281024">
    <property type="component" value="Unassembled WGS sequence"/>
</dbReference>
<proteinExistence type="predicted"/>
<dbReference type="EMBL" id="WERV01000001">
    <property type="protein sequence ID" value="MDV7714364.1"/>
    <property type="molecule type" value="Genomic_DNA"/>
</dbReference>
<dbReference type="PIRSF" id="PIRSF037257">
    <property type="entry name" value="DUF1021"/>
    <property type="match status" value="1"/>
</dbReference>
<dbReference type="GO" id="GO:0006355">
    <property type="term" value="P:regulation of DNA-templated transcription"/>
    <property type="evidence" value="ECO:0007669"/>
    <property type="project" value="InterPro"/>
</dbReference>
<dbReference type="PANTHER" id="PTHR40026">
    <property type="entry name" value="PROTEIN VEG"/>
    <property type="match status" value="1"/>
</dbReference>
<name>A0A3S7H773_OENOE</name>
<sequence>MPEVLQNIKDNLDEKIGSPITVIAQAGRKKTTTRKGVLIETYPSLFVVELDKAEGTFERVSYSYTDILTKNIDVNFGQQQVKTA</sequence>
<reference evidence="1" key="3">
    <citation type="submission" date="2019-10" db="EMBL/GenBank/DDBJ databases">
        <title>Malate fermentation in French cider.</title>
        <authorList>
            <person name="Cousin F.J."/>
            <person name="Medina Fernandez S."/>
            <person name="Misery B."/>
            <person name="Laplace J.-M."/>
            <person name="Cretenet M."/>
        </authorList>
    </citation>
    <scope>NUCLEOTIDE SEQUENCE</scope>
    <source>
        <strain evidence="1">UCMA15129</strain>
    </source>
</reference>
<evidence type="ECO:0000313" key="2">
    <source>
        <dbReference type="EMBL" id="OIM20686.1"/>
    </source>
</evidence>
<reference evidence="3 5" key="2">
    <citation type="submission" date="2018-08" db="EMBL/GenBank/DDBJ databases">
        <authorList>
            <person name="Lorentzen P. G. S. M."/>
        </authorList>
    </citation>
    <scope>NUCLEOTIDE SEQUENCE [LARGE SCALE GENOMIC DNA]</scope>
    <source>
        <strain evidence="3 5">CRBO_1381</strain>
    </source>
</reference>
<reference evidence="2 4" key="1">
    <citation type="journal article" date="2016" name="BMC Genomics">
        <title>Consensus pan-genome assembly of the specialised wine bacterium Oenococcus oeni.</title>
        <authorList>
            <person name="Sternes P.R."/>
            <person name="Borneman A.R."/>
        </authorList>
    </citation>
    <scope>NUCLEOTIDE SEQUENCE [LARGE SCALE GENOMIC DNA]</scope>
    <source>
        <strain evidence="2 4">AWRIB661</strain>
    </source>
</reference>
<dbReference type="InterPro" id="IPR009366">
    <property type="entry name" value="Protein_Veg"/>
</dbReference>
<evidence type="ECO:0000313" key="1">
    <source>
        <dbReference type="EMBL" id="MDV7714364.1"/>
    </source>
</evidence>
<gene>
    <name evidence="2" type="ORF">ATX59_07680</name>
    <name evidence="1" type="ORF">GA838_01020</name>
    <name evidence="3" type="ORF">OENI_1579</name>
</gene>
<dbReference type="Gene3D" id="2.30.30.100">
    <property type="match status" value="1"/>
</dbReference>
<dbReference type="Proteomes" id="UP000181728">
    <property type="component" value="Unassembled WGS sequence"/>
</dbReference>
<dbReference type="RefSeq" id="WP_002822102.1">
    <property type="nucleotide sequence ID" value="NZ_CP014324.1"/>
</dbReference>
<accession>A0A3S7H773</accession>
<dbReference type="Proteomes" id="UP000294726">
    <property type="component" value="Chromosome"/>
</dbReference>
<evidence type="ECO:0000313" key="3">
    <source>
        <dbReference type="EMBL" id="VDB98904.1"/>
    </source>
</evidence>
<dbReference type="AlphaFoldDB" id="A0A3S7H773"/>
<protein>
    <recommendedName>
        <fullName evidence="6">Veg protein</fullName>
    </recommendedName>
</protein>
<evidence type="ECO:0000313" key="4">
    <source>
        <dbReference type="Proteomes" id="UP000181728"/>
    </source>
</evidence>
<dbReference type="EMBL" id="MLOK01000052">
    <property type="protein sequence ID" value="OIM20686.1"/>
    <property type="molecule type" value="Genomic_DNA"/>
</dbReference>